<dbReference type="AlphaFoldDB" id="A0A1I1CWB0"/>
<reference evidence="2" key="1">
    <citation type="submission" date="2016-10" db="EMBL/GenBank/DDBJ databases">
        <authorList>
            <person name="Varghese N."/>
            <person name="Submissions S."/>
        </authorList>
    </citation>
    <scope>NUCLEOTIDE SEQUENCE [LARGE SCALE GENOMIC DNA]</scope>
    <source>
        <strain evidence="2">CGMCC 4.3568</strain>
    </source>
</reference>
<protein>
    <submittedName>
        <fullName evidence="1">Uncharacterized protein</fullName>
    </submittedName>
</protein>
<accession>A0A1I1CWB0</accession>
<dbReference type="Proteomes" id="UP000243799">
    <property type="component" value="Unassembled WGS sequence"/>
</dbReference>
<sequence>MSGSLRGCFHQLRAEALAAFDRIIGLDLSEVAVEPERTCAEPSSIKIKPCQLLDA</sequence>
<gene>
    <name evidence="1" type="ORF">SAMN05216266_14613</name>
</gene>
<dbReference type="EMBL" id="FOKG01000046">
    <property type="protein sequence ID" value="SFB64693.1"/>
    <property type="molecule type" value="Genomic_DNA"/>
</dbReference>
<proteinExistence type="predicted"/>
<keyword evidence="2" id="KW-1185">Reference proteome</keyword>
<evidence type="ECO:0000313" key="2">
    <source>
        <dbReference type="Proteomes" id="UP000243799"/>
    </source>
</evidence>
<name>A0A1I1CWB0_9PSEU</name>
<evidence type="ECO:0000313" key="1">
    <source>
        <dbReference type="EMBL" id="SFB64693.1"/>
    </source>
</evidence>
<organism evidence="1 2">
    <name type="scientific">Amycolatopsis marina</name>
    <dbReference type="NCBI Taxonomy" id="490629"/>
    <lineage>
        <taxon>Bacteria</taxon>
        <taxon>Bacillati</taxon>
        <taxon>Actinomycetota</taxon>
        <taxon>Actinomycetes</taxon>
        <taxon>Pseudonocardiales</taxon>
        <taxon>Pseudonocardiaceae</taxon>
        <taxon>Amycolatopsis</taxon>
    </lineage>
</organism>